<reference evidence="1" key="1">
    <citation type="journal article" date="2014" name="Int. J. Syst. Evol. Microbiol.">
        <title>Complete genome sequence of Corynebacterium casei LMG S-19264T (=DSM 44701T), isolated from a smear-ripened cheese.</title>
        <authorList>
            <consortium name="US DOE Joint Genome Institute (JGI-PGF)"/>
            <person name="Walter F."/>
            <person name="Albersmeier A."/>
            <person name="Kalinowski J."/>
            <person name="Ruckert C."/>
        </authorList>
    </citation>
    <scope>NUCLEOTIDE SEQUENCE</scope>
    <source>
        <strain evidence="1">KCTC 32337</strain>
    </source>
</reference>
<dbReference type="Proteomes" id="UP000622604">
    <property type="component" value="Unassembled WGS sequence"/>
</dbReference>
<dbReference type="AlphaFoldDB" id="A0A8H9M2S2"/>
<gene>
    <name evidence="1" type="ORF">GCM10011274_46830</name>
</gene>
<name>A0A8H9M2S2_9ALTE</name>
<dbReference type="EMBL" id="BMZC01000026">
    <property type="protein sequence ID" value="GGZ83954.1"/>
    <property type="molecule type" value="Genomic_DNA"/>
</dbReference>
<evidence type="ECO:0000313" key="2">
    <source>
        <dbReference type="Proteomes" id="UP000622604"/>
    </source>
</evidence>
<evidence type="ECO:0000313" key="1">
    <source>
        <dbReference type="EMBL" id="GGZ83954.1"/>
    </source>
</evidence>
<accession>A0A8H9M2S2</accession>
<comment type="caution">
    <text evidence="1">The sequence shown here is derived from an EMBL/GenBank/DDBJ whole genome shotgun (WGS) entry which is preliminary data.</text>
</comment>
<proteinExistence type="predicted"/>
<organism evidence="1 2">
    <name type="scientific">Paraglaciecola chathamensis</name>
    <dbReference type="NCBI Taxonomy" id="368405"/>
    <lineage>
        <taxon>Bacteria</taxon>
        <taxon>Pseudomonadati</taxon>
        <taxon>Pseudomonadota</taxon>
        <taxon>Gammaproteobacteria</taxon>
        <taxon>Alteromonadales</taxon>
        <taxon>Alteromonadaceae</taxon>
        <taxon>Paraglaciecola</taxon>
    </lineage>
</organism>
<protein>
    <submittedName>
        <fullName evidence="1">Uncharacterized protein</fullName>
    </submittedName>
</protein>
<reference evidence="1" key="2">
    <citation type="submission" date="2020-09" db="EMBL/GenBank/DDBJ databases">
        <authorList>
            <person name="Sun Q."/>
            <person name="Kim S."/>
        </authorList>
    </citation>
    <scope>NUCLEOTIDE SEQUENCE</scope>
    <source>
        <strain evidence="1">KCTC 32337</strain>
    </source>
</reference>
<sequence length="61" mass="7106">MIYRLFQAYYSVLPADFVYRMLNQKCLVAQTLELFKHVKRPVSLNDPVMSSNDLPKLSVLT</sequence>